<evidence type="ECO:0000313" key="1">
    <source>
        <dbReference type="EMBL" id="CAL5218832.1"/>
    </source>
</evidence>
<protein>
    <submittedName>
        <fullName evidence="1">G563 protein</fullName>
    </submittedName>
</protein>
<evidence type="ECO:0000313" key="2">
    <source>
        <dbReference type="Proteomes" id="UP001497392"/>
    </source>
</evidence>
<organism evidence="1 2">
    <name type="scientific">Coccomyxa viridis</name>
    <dbReference type="NCBI Taxonomy" id="1274662"/>
    <lineage>
        <taxon>Eukaryota</taxon>
        <taxon>Viridiplantae</taxon>
        <taxon>Chlorophyta</taxon>
        <taxon>core chlorophytes</taxon>
        <taxon>Trebouxiophyceae</taxon>
        <taxon>Trebouxiophyceae incertae sedis</taxon>
        <taxon>Coccomyxaceae</taxon>
        <taxon>Coccomyxa</taxon>
    </lineage>
</organism>
<reference evidence="1 2" key="1">
    <citation type="submission" date="2024-06" db="EMBL/GenBank/DDBJ databases">
        <authorList>
            <person name="Kraege A."/>
            <person name="Thomma B."/>
        </authorList>
    </citation>
    <scope>NUCLEOTIDE SEQUENCE [LARGE SCALE GENOMIC DNA]</scope>
</reference>
<gene>
    <name evidence="1" type="primary">g563</name>
    <name evidence="1" type="ORF">VP750_LOCUS491</name>
</gene>
<sequence length="293" mass="32544">MQLPGSAFEWSLDLDDAFKGAPWILHRIQSTRKLSVRRWTNEEDQELKLDAPHQTVKAMIRTLTGFQNLTTLDIDICEGALSWDTCPVKRLLQRWAIALLFGSPKLTSLSMAIDDVFCPPELGLLSLRHLELTMCCVSHRLPDILADLRHSQIESLVIATADCLYDHPSSNLPDIFLHEVATLKSMENQDLAALKRIPHVCLEFTEFSTLLLTSGSWQSLQIKGKAGFSVSFSSVSAFVGGTKRFLFECTGQDGGLMQDHANTLLSAPVGEDKSSAVEPMMRECSRRSTAIVP</sequence>
<proteinExistence type="predicted"/>
<keyword evidence="2" id="KW-1185">Reference proteome</keyword>
<name>A0ABP1FMQ0_9CHLO</name>
<accession>A0ABP1FMQ0</accession>
<dbReference type="EMBL" id="CAXHTA020000001">
    <property type="protein sequence ID" value="CAL5218832.1"/>
    <property type="molecule type" value="Genomic_DNA"/>
</dbReference>
<comment type="caution">
    <text evidence="1">The sequence shown here is derived from an EMBL/GenBank/DDBJ whole genome shotgun (WGS) entry which is preliminary data.</text>
</comment>
<dbReference type="Proteomes" id="UP001497392">
    <property type="component" value="Unassembled WGS sequence"/>
</dbReference>